<dbReference type="FunFam" id="1.10.287.70:FF:000016">
    <property type="entry name" value="Putative potassium voltage-gated channel subfamily KQT member 2"/>
    <property type="match status" value="1"/>
</dbReference>
<evidence type="ECO:0000256" key="15">
    <source>
        <dbReference type="SAM" id="Phobius"/>
    </source>
</evidence>
<evidence type="ECO:0000256" key="9">
    <source>
        <dbReference type="ARBA" id="ARBA00022989"/>
    </source>
</evidence>
<dbReference type="InterPro" id="IPR013821">
    <property type="entry name" value="K_chnl_volt-dep_KCNQ_C"/>
</dbReference>
<keyword evidence="10" id="KW-0406">Ion transport</keyword>
<dbReference type="Proteomes" id="UP000472263">
    <property type="component" value="Chromosome 1"/>
</dbReference>
<keyword evidence="3" id="KW-1003">Cell membrane</keyword>
<evidence type="ECO:0000256" key="12">
    <source>
        <dbReference type="ARBA" id="ARBA00023303"/>
    </source>
</evidence>
<accession>A0A667XG40</accession>
<comment type="subcellular location">
    <subcellularLocation>
        <location evidence="1">Cell membrane</location>
        <topology evidence="1">Multi-pass membrane protein</topology>
    </subcellularLocation>
</comment>
<reference evidence="18" key="1">
    <citation type="submission" date="2019-06" db="EMBL/GenBank/DDBJ databases">
        <authorList>
            <consortium name="Wellcome Sanger Institute Data Sharing"/>
        </authorList>
    </citation>
    <scope>NUCLEOTIDE SEQUENCE [LARGE SCALE GENOMIC DNA]</scope>
</reference>
<dbReference type="Gene3D" id="6.10.140.1910">
    <property type="match status" value="2"/>
</dbReference>
<dbReference type="Gene3D" id="1.20.120.350">
    <property type="entry name" value="Voltage-gated potassium channels. Chain C"/>
    <property type="match status" value="1"/>
</dbReference>
<proteinExistence type="predicted"/>
<evidence type="ECO:0000256" key="6">
    <source>
        <dbReference type="ARBA" id="ARBA00022826"/>
    </source>
</evidence>
<dbReference type="PRINTS" id="PR00169">
    <property type="entry name" value="KCHANNEL"/>
</dbReference>
<feature type="domain" description="Ion transport" evidence="16">
    <location>
        <begin position="93"/>
        <end position="322"/>
    </location>
</feature>
<dbReference type="Ensembl" id="ENSMMDT00005008211.1">
    <property type="protein sequence ID" value="ENSMMDP00005007971.1"/>
    <property type="gene ID" value="ENSMMDG00005002966.1"/>
</dbReference>
<dbReference type="Pfam" id="PF00520">
    <property type="entry name" value="Ion_trans"/>
    <property type="match status" value="1"/>
</dbReference>
<gene>
    <name evidence="18" type="primary">KCNQ5</name>
    <name evidence="18" type="synonym">kcnq5b</name>
</gene>
<feature type="transmembrane region" description="Helical" evidence="15">
    <location>
        <begin position="261"/>
        <end position="280"/>
    </location>
</feature>
<feature type="transmembrane region" description="Helical" evidence="15">
    <location>
        <begin position="167"/>
        <end position="187"/>
    </location>
</feature>
<evidence type="ECO:0000256" key="5">
    <source>
        <dbReference type="ARBA" id="ARBA00022692"/>
    </source>
</evidence>
<evidence type="ECO:0000256" key="8">
    <source>
        <dbReference type="ARBA" id="ARBA00022958"/>
    </source>
</evidence>
<dbReference type="SUPFAM" id="SSF81324">
    <property type="entry name" value="Voltage-gated potassium channels"/>
    <property type="match status" value="1"/>
</dbReference>
<keyword evidence="7" id="KW-0851">Voltage-gated channel</keyword>
<feature type="transmembrane region" description="Helical" evidence="15">
    <location>
        <begin position="121"/>
        <end position="146"/>
    </location>
</feature>
<feature type="transmembrane region" description="Helical" evidence="15">
    <location>
        <begin position="93"/>
        <end position="115"/>
    </location>
</feature>
<evidence type="ECO:0000256" key="2">
    <source>
        <dbReference type="ARBA" id="ARBA00022448"/>
    </source>
</evidence>
<dbReference type="PANTHER" id="PTHR47735">
    <property type="entry name" value="POTASSIUM VOLTAGE-GATED CHANNEL SUBFAMILY KQT MEMBER 4"/>
    <property type="match status" value="1"/>
</dbReference>
<keyword evidence="6" id="KW-0631">Potassium channel</keyword>
<feature type="compositionally biased region" description="Polar residues" evidence="14">
    <location>
        <begin position="396"/>
        <end position="408"/>
    </location>
</feature>
<keyword evidence="5 15" id="KW-0812">Transmembrane</keyword>
<feature type="transmembrane region" description="Helical" evidence="15">
    <location>
        <begin position="235"/>
        <end position="254"/>
    </location>
</feature>
<evidence type="ECO:0000256" key="10">
    <source>
        <dbReference type="ARBA" id="ARBA00023065"/>
    </source>
</evidence>
<keyword evidence="11 15" id="KW-0472">Membrane</keyword>
<evidence type="ECO:0000313" key="19">
    <source>
        <dbReference type="Proteomes" id="UP000472263"/>
    </source>
</evidence>
<comment type="catalytic activity">
    <reaction evidence="13">
        <text>K(+)(in) = K(+)(out)</text>
        <dbReference type="Rhea" id="RHEA:29463"/>
        <dbReference type="ChEBI" id="CHEBI:29103"/>
    </reaction>
</comment>
<evidence type="ECO:0000259" key="16">
    <source>
        <dbReference type="Pfam" id="PF00520"/>
    </source>
</evidence>
<keyword evidence="12" id="KW-0407">Ion channel</keyword>
<dbReference type="FunFam" id="1.20.120.350:FF:000017">
    <property type="entry name" value="potassium voltage-gated channel subfamily KQT member 1"/>
    <property type="match status" value="1"/>
</dbReference>
<evidence type="ECO:0000256" key="7">
    <source>
        <dbReference type="ARBA" id="ARBA00022882"/>
    </source>
</evidence>
<dbReference type="InterPro" id="IPR003937">
    <property type="entry name" value="K_chnl_volt-dep_KCNQ"/>
</dbReference>
<feature type="transmembrane region" description="Helical" evidence="15">
    <location>
        <begin position="292"/>
        <end position="318"/>
    </location>
</feature>
<dbReference type="PRINTS" id="PR01459">
    <property type="entry name" value="KCNQCHANNEL"/>
</dbReference>
<evidence type="ECO:0000256" key="13">
    <source>
        <dbReference type="ARBA" id="ARBA00034430"/>
    </source>
</evidence>
<dbReference type="GeneTree" id="ENSGT00940000155933"/>
<protein>
    <submittedName>
        <fullName evidence="18">Potassium voltage-gated channel, KQT-like subfamily, member 5b</fullName>
    </submittedName>
</protein>
<feature type="region of interest" description="Disordered" evidence="14">
    <location>
        <begin position="392"/>
        <end position="428"/>
    </location>
</feature>
<feature type="domain" description="Potassium channel voltage dependent KCNQ C-terminal" evidence="17">
    <location>
        <begin position="413"/>
        <end position="593"/>
    </location>
</feature>
<keyword evidence="9 15" id="KW-1133">Transmembrane helix</keyword>
<dbReference type="Pfam" id="PF03520">
    <property type="entry name" value="KCNQ_channel"/>
    <property type="match status" value="1"/>
</dbReference>
<dbReference type="GO" id="GO:0008076">
    <property type="term" value="C:voltage-gated potassium channel complex"/>
    <property type="evidence" value="ECO:0007669"/>
    <property type="project" value="TreeGrafter"/>
</dbReference>
<evidence type="ECO:0000256" key="14">
    <source>
        <dbReference type="SAM" id="MobiDB-lite"/>
    </source>
</evidence>
<sequence>MRTSPGHRTEGYGLKDVESGRRMMNNAGDGLLSASSATVAAGSESLRRKQGARLSLLGKPLIYSAQSGRRNVRYRRLQNYLYNVLERPRAWAFIYHAFVFILVFSCLVLSVFSTIPAHQDFSSYCLLILEFVMIVVFGLEYIIRIWSAGCCCRYRGWQGRLRFARKPFCVIDIIVLIASVAVVSAGSQGNIFATSVLRSLRFLQILRMVRMDRRGGTWKLLGSVVYAHSKELVTAWYIGFLVLIFSSFLVYLVENKFNKEFATYADALWWGTITLTTIGYGDKTPKTWTGRMLSAGFALLGISFFALPAGILGSGFALKVQEQHRQKHFEKRRNPAACLIQAAWRYYSTDSARPDLDATWRHYESLLPSHRHVFMPDLRPSTDLSFKERVRMASPRGQSIKSRQTSSVNDRRSPVAEAGMEGTSPAKVQKSWSFNDRTRFRPSLRLKTADSNITGEDGFDEKGCHCEISVEDLLPSVKSVIRAVRIMKFHVAKKKFKETLRPYDVKDVIEQYSAGHLDMLCRIKSLQTRVDQILGKGQIPLDKKIREKLLSDGDILEDMSMLGRVCKVERQVQSIESKLDSLLDIYRQVLRKGSSSALTLSSLPLFELEQTSDYQSSVFSKDLSCSTQVSSQTRSVFSNLQSCERLPS</sequence>
<keyword evidence="19" id="KW-1185">Reference proteome</keyword>
<reference evidence="18" key="2">
    <citation type="submission" date="2025-08" db="UniProtKB">
        <authorList>
            <consortium name="Ensembl"/>
        </authorList>
    </citation>
    <scope>IDENTIFICATION</scope>
</reference>
<dbReference type="AlphaFoldDB" id="A0A667XG40"/>
<evidence type="ECO:0000256" key="4">
    <source>
        <dbReference type="ARBA" id="ARBA00022538"/>
    </source>
</evidence>
<dbReference type="PANTHER" id="PTHR47735:SF8">
    <property type="entry name" value="POTASSIUM VOLTAGE-GATED CHANNEL SUBFAMILY KQT MEMBER 5"/>
    <property type="match status" value="1"/>
</dbReference>
<reference evidence="18" key="3">
    <citation type="submission" date="2025-09" db="UniProtKB">
        <authorList>
            <consortium name="Ensembl"/>
        </authorList>
    </citation>
    <scope>IDENTIFICATION</scope>
</reference>
<evidence type="ECO:0000256" key="3">
    <source>
        <dbReference type="ARBA" id="ARBA00022475"/>
    </source>
</evidence>
<evidence type="ECO:0000313" key="18">
    <source>
        <dbReference type="Ensembl" id="ENSMMDP00005007971.1"/>
    </source>
</evidence>
<evidence type="ECO:0000256" key="11">
    <source>
        <dbReference type="ARBA" id="ARBA00023136"/>
    </source>
</evidence>
<dbReference type="InterPro" id="IPR027359">
    <property type="entry name" value="Volt_channel_dom_sf"/>
</dbReference>
<keyword evidence="8" id="KW-0630">Potassium</keyword>
<keyword evidence="4" id="KW-0633">Potassium transport</keyword>
<dbReference type="Gene3D" id="1.10.287.70">
    <property type="match status" value="1"/>
</dbReference>
<keyword evidence="2" id="KW-0813">Transport</keyword>
<dbReference type="GO" id="GO:0005249">
    <property type="term" value="F:voltage-gated potassium channel activity"/>
    <property type="evidence" value="ECO:0007669"/>
    <property type="project" value="InterPro"/>
</dbReference>
<name>A0A667XG40_9TELE</name>
<evidence type="ECO:0000256" key="1">
    <source>
        <dbReference type="ARBA" id="ARBA00004651"/>
    </source>
</evidence>
<organism evidence="18 19">
    <name type="scientific">Myripristis murdjan</name>
    <name type="common">pinecone soldierfish</name>
    <dbReference type="NCBI Taxonomy" id="586833"/>
    <lineage>
        <taxon>Eukaryota</taxon>
        <taxon>Metazoa</taxon>
        <taxon>Chordata</taxon>
        <taxon>Craniata</taxon>
        <taxon>Vertebrata</taxon>
        <taxon>Euteleostomi</taxon>
        <taxon>Actinopterygii</taxon>
        <taxon>Neopterygii</taxon>
        <taxon>Teleostei</taxon>
        <taxon>Neoteleostei</taxon>
        <taxon>Acanthomorphata</taxon>
        <taxon>Holocentriformes</taxon>
        <taxon>Holocentridae</taxon>
        <taxon>Myripristis</taxon>
    </lineage>
</organism>
<dbReference type="InterPro" id="IPR005821">
    <property type="entry name" value="Ion_trans_dom"/>
</dbReference>
<evidence type="ECO:0000259" key="17">
    <source>
        <dbReference type="Pfam" id="PF03520"/>
    </source>
</evidence>